<evidence type="ECO:0000259" key="5">
    <source>
        <dbReference type="Pfam" id="PF00149"/>
    </source>
</evidence>
<evidence type="ECO:0000256" key="1">
    <source>
        <dbReference type="ARBA" id="ARBA00022723"/>
    </source>
</evidence>
<dbReference type="RefSeq" id="WP_369045768.1">
    <property type="nucleotide sequence ID" value="NZ_CP163302.1"/>
</dbReference>
<feature type="domain" description="Calcineurin-like phosphoesterase" evidence="5">
    <location>
        <begin position="6"/>
        <end position="206"/>
    </location>
</feature>
<dbReference type="Pfam" id="PF00149">
    <property type="entry name" value="Metallophos"/>
    <property type="match status" value="1"/>
</dbReference>
<evidence type="ECO:0000256" key="3">
    <source>
        <dbReference type="ARBA" id="ARBA00023004"/>
    </source>
</evidence>
<keyword evidence="1" id="KW-0479">Metal-binding</keyword>
<sequence length="267" mass="29311">MTGLLIMHISDIHFAAESKGQPSPREALEAASDAVLHDFGDAEIVLVLSGDVTTTGNTSGYVEALRALESLKANLNITKVVVCPGNHDIERVAAKEFRSFNKFAFSLTNDPNQCWNEAHAVRIVSHGDYDFVLGNTSFHGDYRTGKVPLKDMKALLTRDERPKIVVIHHSPIASEYGGGGLAEAYELLSLISGCSAIALLHGHVHSDQAITVGRNQAVVCGVGSIGFRPDPNMNNQFAMYEFNNRTMVTMTPYQYRLNRGRFFRMTV</sequence>
<dbReference type="EC" id="3.1.-.-" evidence="6"/>
<evidence type="ECO:0000313" key="6">
    <source>
        <dbReference type="EMBL" id="XDP45199.1"/>
    </source>
</evidence>
<proteinExistence type="inferred from homology"/>
<comment type="similarity">
    <text evidence="4">Belongs to the cyclic nucleotide phosphodiesterase class-III family.</text>
</comment>
<dbReference type="KEGG" id="spue:AB5L97_18355"/>
<dbReference type="GO" id="GO:0046872">
    <property type="term" value="F:metal ion binding"/>
    <property type="evidence" value="ECO:0007669"/>
    <property type="project" value="UniProtKB-KW"/>
</dbReference>
<name>A0AB39L2M3_9MICC</name>
<accession>A0AB39L2M3</accession>
<dbReference type="EMBL" id="CP163302">
    <property type="protein sequence ID" value="XDP45199.1"/>
    <property type="molecule type" value="Genomic_DNA"/>
</dbReference>
<dbReference type="Gene3D" id="3.60.21.10">
    <property type="match status" value="1"/>
</dbReference>
<dbReference type="InterPro" id="IPR050884">
    <property type="entry name" value="CNP_phosphodiesterase-III"/>
</dbReference>
<dbReference type="GO" id="GO:0016787">
    <property type="term" value="F:hydrolase activity"/>
    <property type="evidence" value="ECO:0007669"/>
    <property type="project" value="UniProtKB-KW"/>
</dbReference>
<keyword evidence="2 6" id="KW-0378">Hydrolase</keyword>
<evidence type="ECO:0000256" key="4">
    <source>
        <dbReference type="ARBA" id="ARBA00025742"/>
    </source>
</evidence>
<dbReference type="PANTHER" id="PTHR42988">
    <property type="entry name" value="PHOSPHOHYDROLASE"/>
    <property type="match status" value="1"/>
</dbReference>
<keyword evidence="3" id="KW-0408">Iron</keyword>
<organism evidence="6">
    <name type="scientific">Sinomonas puerhi</name>
    <dbReference type="NCBI Taxonomy" id="3238584"/>
    <lineage>
        <taxon>Bacteria</taxon>
        <taxon>Bacillati</taxon>
        <taxon>Actinomycetota</taxon>
        <taxon>Actinomycetes</taxon>
        <taxon>Micrococcales</taxon>
        <taxon>Micrococcaceae</taxon>
        <taxon>Sinomonas</taxon>
    </lineage>
</organism>
<dbReference type="InterPro" id="IPR004843">
    <property type="entry name" value="Calcineurin-like_PHP"/>
</dbReference>
<dbReference type="InterPro" id="IPR029052">
    <property type="entry name" value="Metallo-depent_PP-like"/>
</dbReference>
<dbReference type="PANTHER" id="PTHR42988:SF2">
    <property type="entry name" value="CYCLIC NUCLEOTIDE PHOSPHODIESTERASE CBUA0032-RELATED"/>
    <property type="match status" value="1"/>
</dbReference>
<dbReference type="SUPFAM" id="SSF56300">
    <property type="entry name" value="Metallo-dependent phosphatases"/>
    <property type="match status" value="1"/>
</dbReference>
<gene>
    <name evidence="6" type="ORF">AB5L97_18355</name>
</gene>
<reference evidence="6" key="1">
    <citation type="submission" date="2024-07" db="EMBL/GenBank/DDBJ databases">
        <authorList>
            <person name="fu j."/>
        </authorList>
    </citation>
    <scope>NUCLEOTIDE SEQUENCE</scope>
    <source>
        <strain evidence="6">P10A9</strain>
    </source>
</reference>
<evidence type="ECO:0000256" key="2">
    <source>
        <dbReference type="ARBA" id="ARBA00022801"/>
    </source>
</evidence>
<protein>
    <submittedName>
        <fullName evidence="6">Metallophosphoesterase</fullName>
        <ecNumber evidence="6">3.1.-.-</ecNumber>
    </submittedName>
</protein>
<dbReference type="AlphaFoldDB" id="A0AB39L2M3"/>